<sequence length="358" mass="41588">MINILDKIKQCNIVGRHTWKNQILYLGHSASYIEFRFKGTKLEVSLLTDLYKDKEDKEDIYHACLAVFINNNEEPVKRIELSSRQETYTVFESTLEQEVSIRLMKYSESAFSKLGFQSILLEGELLSPPPRKLRKIEFIGDSITCGYGVEGESNSDLFTTKEENPMLAYACQTAKLLDAEFQLVSWSGIGIITNYVDETVNEPFLDRWLMPALYEYADGELDRSLQNTTYEVWDNKRYIPDLVVIYLGTNDASYTRGIKERQEYFANEYGKFLDQVRMRNQQAYILCVLGSMNQELCEIEQRQVLSKQENGDDKIRFLALPLQEEKDGLGTHGHPTPITHQKVARQIAYVVREWLYWN</sequence>
<dbReference type="PANTHER" id="PTHR37834">
    <property type="entry name" value="GDSL-LIKE LIPASE/ACYLHYDROLASE DOMAIN PROTEIN (AFU_ORTHOLOGUE AFUA_2G00620)"/>
    <property type="match status" value="1"/>
</dbReference>
<dbReference type="InterPro" id="IPR040794">
    <property type="entry name" value="CE2_N"/>
</dbReference>
<dbReference type="EMBL" id="FRCP01000020">
    <property type="protein sequence ID" value="SHM87155.1"/>
    <property type="molecule type" value="Genomic_DNA"/>
</dbReference>
<organism evidence="3 4">
    <name type="scientific">Anaerosporobacter mobilis DSM 15930</name>
    <dbReference type="NCBI Taxonomy" id="1120996"/>
    <lineage>
        <taxon>Bacteria</taxon>
        <taxon>Bacillati</taxon>
        <taxon>Bacillota</taxon>
        <taxon>Clostridia</taxon>
        <taxon>Lachnospirales</taxon>
        <taxon>Lachnospiraceae</taxon>
        <taxon>Anaerosporobacter</taxon>
    </lineage>
</organism>
<proteinExistence type="predicted"/>
<evidence type="ECO:0000259" key="2">
    <source>
        <dbReference type="Pfam" id="PF17996"/>
    </source>
</evidence>
<reference evidence="3 4" key="1">
    <citation type="submission" date="2016-11" db="EMBL/GenBank/DDBJ databases">
        <authorList>
            <person name="Jaros S."/>
            <person name="Januszkiewicz K."/>
            <person name="Wedrychowicz H."/>
        </authorList>
    </citation>
    <scope>NUCLEOTIDE SEQUENCE [LARGE SCALE GENOMIC DNA]</scope>
    <source>
        <strain evidence="3 4">DSM 15930</strain>
    </source>
</reference>
<gene>
    <name evidence="3" type="ORF">SAMN02746066_03664</name>
</gene>
<dbReference type="InterPro" id="IPR052762">
    <property type="entry name" value="PCW_deacetylase/CE"/>
</dbReference>
<dbReference type="Gene3D" id="2.60.120.260">
    <property type="entry name" value="Galactose-binding domain-like"/>
    <property type="match status" value="1"/>
</dbReference>
<name>A0A1M7M8P6_9FIRM</name>
<dbReference type="InterPro" id="IPR036514">
    <property type="entry name" value="SGNH_hydro_sf"/>
</dbReference>
<feature type="domain" description="SGNH hydrolase-type esterase" evidence="1">
    <location>
        <begin position="138"/>
        <end position="288"/>
    </location>
</feature>
<dbReference type="InterPro" id="IPR013830">
    <property type="entry name" value="SGNH_hydro"/>
</dbReference>
<dbReference type="SUPFAM" id="SSF52266">
    <property type="entry name" value="SGNH hydrolase"/>
    <property type="match status" value="1"/>
</dbReference>
<evidence type="ECO:0000259" key="1">
    <source>
        <dbReference type="Pfam" id="PF13472"/>
    </source>
</evidence>
<dbReference type="Proteomes" id="UP000184038">
    <property type="component" value="Unassembled WGS sequence"/>
</dbReference>
<dbReference type="OrthoDB" id="9801375at2"/>
<dbReference type="InterPro" id="IPR037461">
    <property type="entry name" value="CtCE2-like_dom"/>
</dbReference>
<dbReference type="Gene3D" id="3.40.50.1110">
    <property type="entry name" value="SGNH hydrolase"/>
    <property type="match status" value="1"/>
</dbReference>
<dbReference type="AlphaFoldDB" id="A0A1M7M8P6"/>
<evidence type="ECO:0000313" key="4">
    <source>
        <dbReference type="Proteomes" id="UP000184038"/>
    </source>
</evidence>
<dbReference type="PANTHER" id="PTHR37834:SF2">
    <property type="entry name" value="ESTERASE, SGNH HYDROLASE-TYPE"/>
    <property type="match status" value="1"/>
</dbReference>
<dbReference type="Pfam" id="PF17996">
    <property type="entry name" value="CE2_N"/>
    <property type="match status" value="1"/>
</dbReference>
<dbReference type="STRING" id="1120996.SAMN02746066_03664"/>
<accession>A0A1M7M8P6</accession>
<dbReference type="CDD" id="cd01831">
    <property type="entry name" value="Endoglucanase_E_like"/>
    <property type="match status" value="1"/>
</dbReference>
<dbReference type="Pfam" id="PF13472">
    <property type="entry name" value="Lipase_GDSL_2"/>
    <property type="match status" value="1"/>
</dbReference>
<protein>
    <submittedName>
        <fullName evidence="3">Lysophospholipase L1</fullName>
    </submittedName>
</protein>
<keyword evidence="4" id="KW-1185">Reference proteome</keyword>
<dbReference type="GO" id="GO:0052689">
    <property type="term" value="F:carboxylic ester hydrolase activity"/>
    <property type="evidence" value="ECO:0007669"/>
    <property type="project" value="InterPro"/>
</dbReference>
<dbReference type="RefSeq" id="WP_073289980.1">
    <property type="nucleotide sequence ID" value="NZ_FRCP01000020.1"/>
</dbReference>
<evidence type="ECO:0000313" key="3">
    <source>
        <dbReference type="EMBL" id="SHM87155.1"/>
    </source>
</evidence>
<feature type="domain" description="Carbohydrate esterase 2 N-terminal" evidence="2">
    <location>
        <begin position="14"/>
        <end position="129"/>
    </location>
</feature>